<evidence type="ECO:0000256" key="6">
    <source>
        <dbReference type="PROSITE-ProRule" id="PRU00169"/>
    </source>
</evidence>
<keyword evidence="9" id="KW-0808">Transferase</keyword>
<dbReference type="EC" id="3.1.1.61" evidence="4"/>
<dbReference type="EMBL" id="CP032707">
    <property type="protein sequence ID" value="AYG96336.1"/>
    <property type="molecule type" value="Genomic_DNA"/>
</dbReference>
<dbReference type="HAMAP" id="MF_00099">
    <property type="entry name" value="CheB_chemtxs"/>
    <property type="match status" value="1"/>
</dbReference>
<dbReference type="Pfam" id="PF01339">
    <property type="entry name" value="CheB_methylest"/>
    <property type="match status" value="1"/>
</dbReference>
<dbReference type="PANTHER" id="PTHR42872">
    <property type="entry name" value="PROTEIN-GLUTAMATE METHYLESTERASE/PROTEIN-GLUTAMINE GLUTAMINASE"/>
    <property type="match status" value="1"/>
</dbReference>
<keyword evidence="9" id="KW-0489">Methyltransferase</keyword>
<dbReference type="InterPro" id="IPR008248">
    <property type="entry name" value="CheB-like"/>
</dbReference>
<keyword evidence="10" id="KW-1185">Reference proteome</keyword>
<dbReference type="PIRSF" id="PIRSF000876">
    <property type="entry name" value="RR_chemtxs_CheB"/>
    <property type="match status" value="1"/>
</dbReference>
<feature type="active site" evidence="4 5">
    <location>
        <position position="289"/>
    </location>
</feature>
<comment type="PTM">
    <text evidence="4">Phosphorylated by CheA. Phosphorylation of the N-terminal regulatory domain activates the methylesterase activity.</text>
</comment>
<keyword evidence="4 6" id="KW-0597">Phosphoprotein</keyword>
<evidence type="ECO:0000313" key="10">
    <source>
        <dbReference type="Proteomes" id="UP000276984"/>
    </source>
</evidence>
<dbReference type="CDD" id="cd17541">
    <property type="entry name" value="REC_CheB-like"/>
    <property type="match status" value="1"/>
</dbReference>
<dbReference type="OrthoDB" id="9793421at2"/>
<dbReference type="GO" id="GO:0050568">
    <property type="term" value="F:protein-glutamine glutaminase activity"/>
    <property type="evidence" value="ECO:0007669"/>
    <property type="project" value="UniProtKB-UniRule"/>
</dbReference>
<proteinExistence type="inferred from homology"/>
<evidence type="ECO:0000256" key="4">
    <source>
        <dbReference type="HAMAP-Rule" id="MF_00099"/>
    </source>
</evidence>
<comment type="similarity">
    <text evidence="4">Belongs to the CheB family.</text>
</comment>
<keyword evidence="1 4" id="KW-0145">Chemotaxis</keyword>
<dbReference type="SUPFAM" id="SSF52738">
    <property type="entry name" value="Methylesterase CheB, C-terminal domain"/>
    <property type="match status" value="1"/>
</dbReference>
<keyword evidence="2 4" id="KW-0378">Hydrolase</keyword>
<sequence>MIVDDSAVVRGVVRRLLEAEPGLEVAATATNGEAALRELGQRTVDVVLLDVEMPIMGGLEALRRIVVDHPAVKVVMVSTLTRRNAEISLEALRIGAADYVTKPEAGIAAAAEFGRDLIARVKALAASRGPRPTVPAASPRRIGGLGLRDGGGRPRLVRALGIGASTGGPPALLGLFRALQGGSGRQPILVAQHMPATFTALLAEQIERAAGRPCAEGRDGEPVLPGRIYVAPGGWHMTVENGPTSPIIRLDQTAPEHFCRPAVDPMLRSLATVYGDGALAAILTGMGADGAAGCEAVARAGGRFIAQDQATSAVWGMPAAAAATGLAEAVLPLDEIGPWLRRTTEAGA</sequence>
<evidence type="ECO:0000259" key="8">
    <source>
        <dbReference type="PROSITE" id="PS50122"/>
    </source>
</evidence>
<evidence type="ECO:0000256" key="3">
    <source>
        <dbReference type="ARBA" id="ARBA00048267"/>
    </source>
</evidence>
<dbReference type="EC" id="3.5.1.44" evidence="4"/>
<dbReference type="Pfam" id="PF00072">
    <property type="entry name" value="Response_reg"/>
    <property type="match status" value="1"/>
</dbReference>
<comment type="catalytic activity">
    <reaction evidence="4">
        <text>L-glutaminyl-[protein] + H2O = L-glutamyl-[protein] + NH4(+)</text>
        <dbReference type="Rhea" id="RHEA:16441"/>
        <dbReference type="Rhea" id="RHEA-COMP:10207"/>
        <dbReference type="Rhea" id="RHEA-COMP:10208"/>
        <dbReference type="ChEBI" id="CHEBI:15377"/>
        <dbReference type="ChEBI" id="CHEBI:28938"/>
        <dbReference type="ChEBI" id="CHEBI:29973"/>
        <dbReference type="ChEBI" id="CHEBI:30011"/>
        <dbReference type="EC" id="3.5.1.44"/>
    </reaction>
</comment>
<comment type="catalytic activity">
    <reaction evidence="3 4">
        <text>[protein]-L-glutamate 5-O-methyl ester + H2O = L-glutamyl-[protein] + methanol + H(+)</text>
        <dbReference type="Rhea" id="RHEA:23236"/>
        <dbReference type="Rhea" id="RHEA-COMP:10208"/>
        <dbReference type="Rhea" id="RHEA-COMP:10311"/>
        <dbReference type="ChEBI" id="CHEBI:15377"/>
        <dbReference type="ChEBI" id="CHEBI:15378"/>
        <dbReference type="ChEBI" id="CHEBI:17790"/>
        <dbReference type="ChEBI" id="CHEBI:29973"/>
        <dbReference type="ChEBI" id="CHEBI:82795"/>
        <dbReference type="EC" id="3.1.1.61"/>
    </reaction>
</comment>
<dbReference type="Gene3D" id="3.40.50.2300">
    <property type="match status" value="1"/>
</dbReference>
<dbReference type="PANTHER" id="PTHR42872:SF3">
    <property type="entry name" value="PROTEIN-GLUTAMATE METHYLESTERASE_PROTEIN-GLUTAMINE GLUTAMINASE 1"/>
    <property type="match status" value="1"/>
</dbReference>
<dbReference type="InterPro" id="IPR000673">
    <property type="entry name" value="Sig_transdc_resp-reg_Me-estase"/>
</dbReference>
<evidence type="ECO:0000313" key="9">
    <source>
        <dbReference type="EMBL" id="AYG96336.1"/>
    </source>
</evidence>
<reference evidence="9 10" key="1">
    <citation type="submission" date="2018-10" db="EMBL/GenBank/DDBJ databases">
        <title>Complete genome sequence of Brevundimonas naejangsanensis BRV3.</title>
        <authorList>
            <person name="Berrios L."/>
            <person name="Ely B."/>
        </authorList>
    </citation>
    <scope>NUCLEOTIDE SEQUENCE [LARGE SCALE GENOMIC DNA]</scope>
    <source>
        <strain evidence="9 10">BRV3</strain>
    </source>
</reference>
<organism evidence="9 10">
    <name type="scientific">Brevundimonas naejangsanensis</name>
    <dbReference type="NCBI Taxonomy" id="588932"/>
    <lineage>
        <taxon>Bacteria</taxon>
        <taxon>Pseudomonadati</taxon>
        <taxon>Pseudomonadota</taxon>
        <taxon>Alphaproteobacteria</taxon>
        <taxon>Caulobacterales</taxon>
        <taxon>Caulobacteraceae</taxon>
        <taxon>Brevundimonas</taxon>
    </lineage>
</organism>
<feature type="active site" evidence="4 5">
    <location>
        <position position="193"/>
    </location>
</feature>
<feature type="modified residue" description="4-aspartylphosphate" evidence="4 6">
    <location>
        <position position="50"/>
    </location>
</feature>
<protein>
    <recommendedName>
        <fullName evidence="4">Protein-glutamate methylesterase/protein-glutamine glutaminase</fullName>
        <ecNumber evidence="4">3.1.1.61</ecNumber>
        <ecNumber evidence="4">3.5.1.44</ecNumber>
    </recommendedName>
</protein>
<dbReference type="AlphaFoldDB" id="A0A494RTI9"/>
<dbReference type="Gene3D" id="3.40.50.180">
    <property type="entry name" value="Methylesterase CheB, C-terminal domain"/>
    <property type="match status" value="1"/>
</dbReference>
<gene>
    <name evidence="4 9" type="primary">cheB</name>
    <name evidence="9" type="ORF">D8I30_08000</name>
</gene>
<dbReference type="InterPro" id="IPR035909">
    <property type="entry name" value="CheB_C"/>
</dbReference>
<dbReference type="GO" id="GO:0005737">
    <property type="term" value="C:cytoplasm"/>
    <property type="evidence" value="ECO:0007669"/>
    <property type="project" value="UniProtKB-SubCell"/>
</dbReference>
<accession>A0A494RTI9</accession>
<dbReference type="GO" id="GO:0032259">
    <property type="term" value="P:methylation"/>
    <property type="evidence" value="ECO:0007669"/>
    <property type="project" value="UniProtKB-KW"/>
</dbReference>
<feature type="domain" description="Response regulatory" evidence="7">
    <location>
        <begin position="1"/>
        <end position="117"/>
    </location>
</feature>
<dbReference type="Proteomes" id="UP000276984">
    <property type="component" value="Chromosome"/>
</dbReference>
<dbReference type="InterPro" id="IPR001789">
    <property type="entry name" value="Sig_transdc_resp-reg_receiver"/>
</dbReference>
<dbReference type="GO" id="GO:0006935">
    <property type="term" value="P:chemotaxis"/>
    <property type="evidence" value="ECO:0007669"/>
    <property type="project" value="UniProtKB-UniRule"/>
</dbReference>
<dbReference type="SUPFAM" id="SSF52172">
    <property type="entry name" value="CheY-like"/>
    <property type="match status" value="1"/>
</dbReference>
<dbReference type="SMART" id="SM00448">
    <property type="entry name" value="REC"/>
    <property type="match status" value="1"/>
</dbReference>
<evidence type="ECO:0000256" key="1">
    <source>
        <dbReference type="ARBA" id="ARBA00022500"/>
    </source>
</evidence>
<feature type="active site" evidence="4 5">
    <location>
        <position position="165"/>
    </location>
</feature>
<dbReference type="PROSITE" id="PS50110">
    <property type="entry name" value="RESPONSE_REGULATORY"/>
    <property type="match status" value="1"/>
</dbReference>
<dbReference type="GO" id="GO:0008168">
    <property type="term" value="F:methyltransferase activity"/>
    <property type="evidence" value="ECO:0007669"/>
    <property type="project" value="UniProtKB-KW"/>
</dbReference>
<dbReference type="GO" id="GO:0008984">
    <property type="term" value="F:protein-glutamate methylesterase activity"/>
    <property type="evidence" value="ECO:0007669"/>
    <property type="project" value="UniProtKB-UniRule"/>
</dbReference>
<name>A0A494RTI9_9CAUL</name>
<dbReference type="CDD" id="cd16432">
    <property type="entry name" value="CheB_Rec"/>
    <property type="match status" value="1"/>
</dbReference>
<comment type="function">
    <text evidence="4">Involved in chemotaxis. Part of a chemotaxis signal transduction system that modulates chemotaxis in response to various stimuli. Catalyzes the demethylation of specific methylglutamate residues introduced into the chemoreceptors (methyl-accepting chemotaxis proteins or MCP) by CheR. Also mediates the irreversible deamidation of specific glutamine residues to glutamic acid.</text>
</comment>
<comment type="domain">
    <text evidence="4">Contains a C-terminal catalytic domain, and an N-terminal region which modulates catalytic activity.</text>
</comment>
<evidence type="ECO:0000256" key="5">
    <source>
        <dbReference type="PROSITE-ProRule" id="PRU00050"/>
    </source>
</evidence>
<dbReference type="NCBIfam" id="NF001965">
    <property type="entry name" value="PRK00742.1"/>
    <property type="match status" value="1"/>
</dbReference>
<dbReference type="PROSITE" id="PS50122">
    <property type="entry name" value="CHEB"/>
    <property type="match status" value="1"/>
</dbReference>
<dbReference type="GO" id="GO:0000156">
    <property type="term" value="F:phosphorelay response regulator activity"/>
    <property type="evidence" value="ECO:0007669"/>
    <property type="project" value="InterPro"/>
</dbReference>
<feature type="domain" description="CheB-type methylesterase" evidence="8">
    <location>
        <begin position="158"/>
        <end position="347"/>
    </location>
</feature>
<comment type="subcellular location">
    <subcellularLocation>
        <location evidence="4">Cytoplasm</location>
    </subcellularLocation>
</comment>
<evidence type="ECO:0000259" key="7">
    <source>
        <dbReference type="PROSITE" id="PS50110"/>
    </source>
</evidence>
<dbReference type="InterPro" id="IPR011006">
    <property type="entry name" value="CheY-like_superfamily"/>
</dbReference>
<keyword evidence="4" id="KW-0963">Cytoplasm</keyword>
<evidence type="ECO:0000256" key="2">
    <source>
        <dbReference type="ARBA" id="ARBA00022801"/>
    </source>
</evidence>